<evidence type="ECO:0000256" key="1">
    <source>
        <dbReference type="SAM" id="Phobius"/>
    </source>
</evidence>
<organism evidence="2 3">
    <name type="scientific">Luteibaculum oceani</name>
    <dbReference type="NCBI Taxonomy" id="1294296"/>
    <lineage>
        <taxon>Bacteria</taxon>
        <taxon>Pseudomonadati</taxon>
        <taxon>Bacteroidota</taxon>
        <taxon>Flavobacteriia</taxon>
        <taxon>Flavobacteriales</taxon>
        <taxon>Luteibaculaceae</taxon>
        <taxon>Luteibaculum</taxon>
    </lineage>
</organism>
<keyword evidence="1" id="KW-0472">Membrane</keyword>
<name>A0A5C6VLB2_9FLAO</name>
<keyword evidence="1" id="KW-0812">Transmembrane</keyword>
<dbReference type="OrthoDB" id="1439867at2"/>
<gene>
    <name evidence="2" type="ORF">FRX97_00820</name>
</gene>
<feature type="transmembrane region" description="Helical" evidence="1">
    <location>
        <begin position="12"/>
        <end position="32"/>
    </location>
</feature>
<comment type="caution">
    <text evidence="2">The sequence shown here is derived from an EMBL/GenBank/DDBJ whole genome shotgun (WGS) entry which is preliminary data.</text>
</comment>
<evidence type="ECO:0000313" key="3">
    <source>
        <dbReference type="Proteomes" id="UP000321168"/>
    </source>
</evidence>
<accession>A0A5C6VLB2</accession>
<feature type="transmembrane region" description="Helical" evidence="1">
    <location>
        <begin position="146"/>
        <end position="167"/>
    </location>
</feature>
<feature type="transmembrane region" description="Helical" evidence="1">
    <location>
        <begin position="84"/>
        <end position="103"/>
    </location>
</feature>
<feature type="transmembrane region" description="Helical" evidence="1">
    <location>
        <begin position="172"/>
        <end position="193"/>
    </location>
</feature>
<dbReference type="EMBL" id="VORB01000001">
    <property type="protein sequence ID" value="TXC85196.1"/>
    <property type="molecule type" value="Genomic_DNA"/>
</dbReference>
<keyword evidence="3" id="KW-1185">Reference proteome</keyword>
<dbReference type="AlphaFoldDB" id="A0A5C6VLB2"/>
<feature type="transmembrane region" description="Helical" evidence="1">
    <location>
        <begin position="216"/>
        <end position="236"/>
    </location>
</feature>
<protein>
    <recommendedName>
        <fullName evidence="4">Beta-carotene 15,15'-monooxygenase</fullName>
    </recommendedName>
</protein>
<dbReference type="RefSeq" id="WP_147012395.1">
    <property type="nucleotide sequence ID" value="NZ_VORB01000001.1"/>
</dbReference>
<evidence type="ECO:0000313" key="2">
    <source>
        <dbReference type="EMBL" id="TXC85196.1"/>
    </source>
</evidence>
<feature type="transmembrane region" description="Helical" evidence="1">
    <location>
        <begin position="276"/>
        <end position="294"/>
    </location>
</feature>
<keyword evidence="1" id="KW-1133">Transmembrane helix</keyword>
<feature type="transmembrane region" description="Helical" evidence="1">
    <location>
        <begin position="52"/>
        <end position="72"/>
    </location>
</feature>
<feature type="transmembrane region" description="Helical" evidence="1">
    <location>
        <begin position="301"/>
        <end position="321"/>
    </location>
</feature>
<feature type="transmembrane region" description="Helical" evidence="1">
    <location>
        <begin position="252"/>
        <end position="270"/>
    </location>
</feature>
<proteinExistence type="predicted"/>
<evidence type="ECO:0008006" key="4">
    <source>
        <dbReference type="Google" id="ProtNLM"/>
    </source>
</evidence>
<dbReference type="Proteomes" id="UP000321168">
    <property type="component" value="Unassembled WGS sequence"/>
</dbReference>
<sequence length="322" mass="36374">MAYSAFKKLHPAYILFSAGLVLLFFIAAGFIPTDISDNAFPSLLAFYVKSKAWGLSFGLLVSLGTAYLMMYLLNVHNIFKPKTFLPFTFFGLALALFPSNLYLNSLLVSNALFLLCINKMLYLATGKGGNHHTFEASFFLGLASLFYWPAIFTLPVVLLATIISGLFNVKSFFSWLLGFIFPWAFARAIYFLFELDFNFAFSWQAPDLVVFFKNKVALYNIIYVLLSLIIGLFFYFKSLEKNTVEVRNQKRIVGLSSLVWILSAWCVFATPVNGGLFFVMLAPILAFLISTFLYHATWKPVVLAHLIITIALLIHNYAYLIA</sequence>
<reference evidence="2 3" key="1">
    <citation type="submission" date="2019-08" db="EMBL/GenBank/DDBJ databases">
        <title>Genome of Luteibaculum oceani JCM 18817.</title>
        <authorList>
            <person name="Bowman J.P."/>
        </authorList>
    </citation>
    <scope>NUCLEOTIDE SEQUENCE [LARGE SCALE GENOMIC DNA]</scope>
    <source>
        <strain evidence="2 3">JCM 18817</strain>
    </source>
</reference>